<evidence type="ECO:0000256" key="1">
    <source>
        <dbReference type="PROSITE-ProRule" id="PRU00339"/>
    </source>
</evidence>
<feature type="repeat" description="TPR" evidence="1">
    <location>
        <begin position="505"/>
        <end position="538"/>
    </location>
</feature>
<organism evidence="3 4">
    <name type="scientific">Lentzea pudingi</name>
    <dbReference type="NCBI Taxonomy" id="1789439"/>
    <lineage>
        <taxon>Bacteria</taxon>
        <taxon>Bacillati</taxon>
        <taxon>Actinomycetota</taxon>
        <taxon>Actinomycetes</taxon>
        <taxon>Pseudonocardiales</taxon>
        <taxon>Pseudonocardiaceae</taxon>
        <taxon>Lentzea</taxon>
    </lineage>
</organism>
<evidence type="ECO:0000256" key="2">
    <source>
        <dbReference type="SAM" id="Coils"/>
    </source>
</evidence>
<dbReference type="InterPro" id="IPR027417">
    <property type="entry name" value="P-loop_NTPase"/>
</dbReference>
<comment type="caution">
    <text evidence="3">The sequence shown here is derived from an EMBL/GenBank/DDBJ whole genome shotgun (WGS) entry which is preliminary data.</text>
</comment>
<dbReference type="Gene3D" id="1.25.40.10">
    <property type="entry name" value="Tetratricopeptide repeat domain"/>
    <property type="match status" value="1"/>
</dbReference>
<dbReference type="SUPFAM" id="SSF48452">
    <property type="entry name" value="TPR-like"/>
    <property type="match status" value="1"/>
</dbReference>
<dbReference type="Proteomes" id="UP000597656">
    <property type="component" value="Unassembled WGS sequence"/>
</dbReference>
<keyword evidence="1" id="KW-0802">TPR repeat</keyword>
<keyword evidence="4" id="KW-1185">Reference proteome</keyword>
<dbReference type="PRINTS" id="PR00364">
    <property type="entry name" value="DISEASERSIST"/>
</dbReference>
<reference evidence="4" key="1">
    <citation type="journal article" date="2019" name="Int. J. Syst. Evol. Microbiol.">
        <title>The Global Catalogue of Microorganisms (GCM) 10K type strain sequencing project: providing services to taxonomists for standard genome sequencing and annotation.</title>
        <authorList>
            <consortium name="The Broad Institute Genomics Platform"/>
            <consortium name="The Broad Institute Genome Sequencing Center for Infectious Disease"/>
            <person name="Wu L."/>
            <person name="Ma J."/>
        </authorList>
    </citation>
    <scope>NUCLEOTIDE SEQUENCE [LARGE SCALE GENOMIC DNA]</scope>
    <source>
        <strain evidence="4">CGMCC 4.7319</strain>
    </source>
</reference>
<sequence length="714" mass="76987">MGEANPEAQSVWSSTHNTVHDISGNSVQIGSLTGDVVVQGRFDSASDRPRQVPPVPTGFVDRETILSAMDDLLVGTASEPCQIMVISGLAGVGKSALVRRWVQEWGERFPGGQLYVDYAAVRTDSGTPVNDALAECLVALGVRHEHIPGTLSARANLFRTITASAAVLVVLDDVTEPAQVLPFVPNANGSVVLVTSGDRLAELAMDGARLLTLEPLDCRSGQSLLREACGPARVLAEAKMAARLVALCGGLPVALRVVAARLMSRPRLSIARLVGELADENTRLAAFSLRGEPLVSAVFDSAYRALPPSAASLYRILGVAPIRSVNVEIAAVVLGCPPPGAERLLDVLVYASLLDEATGTGFTFHDLVRLHARQRSVEEDSAELRTSALERLRDHYLRKAAFADRAVMGERMRIGVVEELLEGQPDPFPGENAEGAALDWLSEHRANLLGVLRAVAEHGWHDAAWQLCEALHALYLNRRFLDDWIEASEIGVAAAGEAGNPAAQARLLSVVSRAYTELGELDRARESLDRALVLAERSRHTVLIASVWEFTGRYRDQVDPGASADAYQRAIERNAEAGEQRGVALATYFLGRATSSRGDQVAALEILQRAHRLLLDVNDERMAGRGSISLGVAHFRSGDTVAARRELERAVGVFTRSKAAHYEAEAREVLAEVAEQEGDLHAARENLTRVLHIRRASGAPNLDGLVAHLRRLTV</sequence>
<name>A0ABQ2ILI5_9PSEU</name>
<accession>A0ABQ2ILI5</accession>
<dbReference type="InterPro" id="IPR011990">
    <property type="entry name" value="TPR-like_helical_dom_sf"/>
</dbReference>
<dbReference type="SUPFAM" id="SSF52540">
    <property type="entry name" value="P-loop containing nucleoside triphosphate hydrolases"/>
    <property type="match status" value="1"/>
</dbReference>
<dbReference type="InterPro" id="IPR019734">
    <property type="entry name" value="TPR_rpt"/>
</dbReference>
<feature type="coiled-coil region" evidence="2">
    <location>
        <begin position="659"/>
        <end position="686"/>
    </location>
</feature>
<dbReference type="EMBL" id="BMNC01000012">
    <property type="protein sequence ID" value="GGN14616.1"/>
    <property type="molecule type" value="Genomic_DNA"/>
</dbReference>
<dbReference type="PROSITE" id="PS50005">
    <property type="entry name" value="TPR"/>
    <property type="match status" value="1"/>
</dbReference>
<protein>
    <submittedName>
        <fullName evidence="3">NTPase</fullName>
    </submittedName>
</protein>
<proteinExistence type="predicted"/>
<evidence type="ECO:0000313" key="3">
    <source>
        <dbReference type="EMBL" id="GGN14616.1"/>
    </source>
</evidence>
<evidence type="ECO:0000313" key="4">
    <source>
        <dbReference type="Proteomes" id="UP000597656"/>
    </source>
</evidence>
<dbReference type="PANTHER" id="PTHR47691">
    <property type="entry name" value="REGULATOR-RELATED"/>
    <property type="match status" value="1"/>
</dbReference>
<gene>
    <name evidence="3" type="ORF">GCM10011609_64000</name>
</gene>
<dbReference type="PANTHER" id="PTHR47691:SF3">
    <property type="entry name" value="HTH-TYPE TRANSCRIPTIONAL REGULATOR RV0890C-RELATED"/>
    <property type="match status" value="1"/>
</dbReference>
<dbReference type="Gene3D" id="3.40.50.300">
    <property type="entry name" value="P-loop containing nucleotide triphosphate hydrolases"/>
    <property type="match status" value="1"/>
</dbReference>
<keyword evidence="2" id="KW-0175">Coiled coil</keyword>